<name>A0ABS7R0G4_9ACTN</name>
<evidence type="ECO:0000313" key="3">
    <source>
        <dbReference type="EMBL" id="MBY8888409.1"/>
    </source>
</evidence>
<dbReference type="Proteomes" id="UP001198565">
    <property type="component" value="Unassembled WGS sequence"/>
</dbReference>
<keyword evidence="2" id="KW-0732">Signal</keyword>
<comment type="caution">
    <text evidence="3">The sequence shown here is derived from an EMBL/GenBank/DDBJ whole genome shotgun (WGS) entry which is preliminary data.</text>
</comment>
<evidence type="ECO:0000313" key="4">
    <source>
        <dbReference type="Proteomes" id="UP001198565"/>
    </source>
</evidence>
<keyword evidence="4" id="KW-1185">Reference proteome</keyword>
<feature type="region of interest" description="Disordered" evidence="1">
    <location>
        <begin position="26"/>
        <end position="46"/>
    </location>
</feature>
<sequence length="188" mass="19494">MALPRTTVVLAVTAAVAFPPGAVPAPLPGTASSYTRPRDDAARVPRVRPREAVVISTGGGAPWARMTPSQEELWPLLAPVAPTRPGGRVRVALGPDAAGLVGDEITSPAFGGRVVLRETAARARWQARRPASARPLHVYAAEVTVRCGTAPGMYPVYFSGGAADAPYRFETQLTVVPDGADSPSSCGS</sequence>
<accession>A0ABS7R0G4</accession>
<evidence type="ECO:0000256" key="1">
    <source>
        <dbReference type="SAM" id="MobiDB-lite"/>
    </source>
</evidence>
<evidence type="ECO:0000256" key="2">
    <source>
        <dbReference type="SAM" id="SignalP"/>
    </source>
</evidence>
<dbReference type="RefSeq" id="WP_222981136.1">
    <property type="nucleotide sequence ID" value="NZ_JAINVZ010000024.1"/>
</dbReference>
<organism evidence="3 4">
    <name type="scientific">Streptantibioticus parmotrematis</name>
    <dbReference type="NCBI Taxonomy" id="2873249"/>
    <lineage>
        <taxon>Bacteria</taxon>
        <taxon>Bacillati</taxon>
        <taxon>Actinomycetota</taxon>
        <taxon>Actinomycetes</taxon>
        <taxon>Kitasatosporales</taxon>
        <taxon>Streptomycetaceae</taxon>
        <taxon>Streptantibioticus</taxon>
    </lineage>
</organism>
<dbReference type="EMBL" id="JAINVZ010000024">
    <property type="protein sequence ID" value="MBY8888409.1"/>
    <property type="molecule type" value="Genomic_DNA"/>
</dbReference>
<proteinExistence type="predicted"/>
<evidence type="ECO:0008006" key="5">
    <source>
        <dbReference type="Google" id="ProtNLM"/>
    </source>
</evidence>
<feature type="chain" id="PRO_5046269170" description="Secreted protein" evidence="2">
    <location>
        <begin position="26"/>
        <end position="188"/>
    </location>
</feature>
<protein>
    <recommendedName>
        <fullName evidence="5">Secreted protein</fullName>
    </recommendedName>
</protein>
<feature type="signal peptide" evidence="2">
    <location>
        <begin position="1"/>
        <end position="25"/>
    </location>
</feature>
<feature type="compositionally biased region" description="Basic and acidic residues" evidence="1">
    <location>
        <begin position="36"/>
        <end position="46"/>
    </location>
</feature>
<gene>
    <name evidence="3" type="ORF">K7472_26725</name>
</gene>
<reference evidence="3 4" key="1">
    <citation type="submission" date="2021-08" db="EMBL/GenBank/DDBJ databases">
        <title>Streptomyces sp. PTM05 isolated from lichen.</title>
        <authorList>
            <person name="Somphong A."/>
            <person name="Phongsopitanun W."/>
            <person name="Tanasupawat S."/>
        </authorList>
    </citation>
    <scope>NUCLEOTIDE SEQUENCE [LARGE SCALE GENOMIC DNA]</scope>
    <source>
        <strain evidence="3 4">Ptm05</strain>
    </source>
</reference>